<organism evidence="1 2">
    <name type="scientific">Pandoraea iniqua</name>
    <dbReference type="NCBI Taxonomy" id="2508288"/>
    <lineage>
        <taxon>Bacteria</taxon>
        <taxon>Pseudomonadati</taxon>
        <taxon>Pseudomonadota</taxon>
        <taxon>Betaproteobacteria</taxon>
        <taxon>Burkholderiales</taxon>
        <taxon>Burkholderiaceae</taxon>
        <taxon>Pandoraea</taxon>
    </lineage>
</organism>
<dbReference type="RefSeq" id="WP_150683962.1">
    <property type="nucleotide sequence ID" value="NZ_CABPSI010000002.1"/>
</dbReference>
<keyword evidence="2" id="KW-1185">Reference proteome</keyword>
<sequence>MRQQLPFQPNGSNTVNAAVGTTSTPIPLPNIPAQGCTIRLQNFGTQLVQFSFTGAATTNSVPMLPNSTEVFSINQGQTLQAIAPAAGSTLYATLGDGM</sequence>
<protein>
    <submittedName>
        <fullName evidence="1">Uncharacterized protein</fullName>
    </submittedName>
</protein>
<dbReference type="AlphaFoldDB" id="A0A5E4UKA3"/>
<evidence type="ECO:0000313" key="1">
    <source>
        <dbReference type="EMBL" id="VVE00471.1"/>
    </source>
</evidence>
<accession>A0A5E4UKA3</accession>
<name>A0A5E4UKA3_9BURK</name>
<dbReference type="EMBL" id="CABPSI010000002">
    <property type="protein sequence ID" value="VVE00471.1"/>
    <property type="molecule type" value="Genomic_DNA"/>
</dbReference>
<dbReference type="Proteomes" id="UP000333828">
    <property type="component" value="Unassembled WGS sequence"/>
</dbReference>
<gene>
    <name evidence="1" type="ORF">PIN31115_02077</name>
</gene>
<proteinExistence type="predicted"/>
<evidence type="ECO:0000313" key="2">
    <source>
        <dbReference type="Proteomes" id="UP000333828"/>
    </source>
</evidence>
<reference evidence="1 2" key="1">
    <citation type="submission" date="2019-08" db="EMBL/GenBank/DDBJ databases">
        <authorList>
            <person name="Peeters C."/>
        </authorList>
    </citation>
    <scope>NUCLEOTIDE SEQUENCE [LARGE SCALE GENOMIC DNA]</scope>
    <source>
        <strain evidence="1 2">LMG 31115</strain>
    </source>
</reference>